<sequence>MVVSTGESFKLGFFSPSNCSRNRYLGIWFNKISNRTVVCITNINHPLTDSFGILKLSENWNLMLLNGTNNVIWSSSSSKHTKADDRVIAQLLDSDNLVFRYESNNDPENYIWQSFSYPLHLLLPGMKLGCLEGFMSKLQEDWDQMDWSDGYTPKTELDCLNGDGFVKVASMKLPDTSGSILNVSMNHKECKMECLKNCSCVAYANSDIREGGSGRLMWFSDLVEIKKLPVNGQDLYLRMVASELERMGDSSKKSRQTAVMISATIVLGILISGLAFWLIIWRQREKDQNNPCEENTDEIQKNELELPIFDFLTIATTPNNFSCNNKLGMGGFGPVYKGKTMLIYEYMPNKSLDSFFFARSSLINWEKCFSIIIGIAQGLLYLHRDSRLRIIHRDLKASNVLLDKAMKPKNLDFGMARTFGEDQIEGNTDRVAGTCGYMALEYAIDGLFSVKSDVFSFGVLVLEIVSGKKNRDDRPNMPYVVLMLSSETVSLPQPNQLGFYNQRSLVEVDSSSSGKMFSSNEITFTSIQGR</sequence>
<evidence type="ECO:0000256" key="8">
    <source>
        <dbReference type="ARBA" id="ARBA00022840"/>
    </source>
</evidence>
<dbReference type="CDD" id="cd01098">
    <property type="entry name" value="PAN_AP_plant"/>
    <property type="match status" value="1"/>
</dbReference>
<comment type="catalytic activity">
    <reaction evidence="9">
        <text>L-threonyl-[protein] + ATP = O-phospho-L-threonyl-[protein] + ADP + H(+)</text>
        <dbReference type="Rhea" id="RHEA:46608"/>
        <dbReference type="Rhea" id="RHEA-COMP:11060"/>
        <dbReference type="Rhea" id="RHEA-COMP:11605"/>
        <dbReference type="ChEBI" id="CHEBI:15378"/>
        <dbReference type="ChEBI" id="CHEBI:30013"/>
        <dbReference type="ChEBI" id="CHEBI:30616"/>
        <dbReference type="ChEBI" id="CHEBI:61977"/>
        <dbReference type="ChEBI" id="CHEBI:456216"/>
        <dbReference type="EC" id="2.7.11.1"/>
    </reaction>
</comment>
<dbReference type="PANTHER" id="PTHR27002">
    <property type="entry name" value="RECEPTOR-LIKE SERINE/THREONINE-PROTEIN KINASE SD1-8"/>
    <property type="match status" value="1"/>
</dbReference>
<keyword evidence="11" id="KW-1133">Transmembrane helix</keyword>
<dbReference type="InterPro" id="IPR001480">
    <property type="entry name" value="Bulb-type_lectin_dom"/>
</dbReference>
<dbReference type="SUPFAM" id="SSF56112">
    <property type="entry name" value="Protein kinase-like (PK-like)"/>
    <property type="match status" value="1"/>
</dbReference>
<dbReference type="PROSITE" id="PS00108">
    <property type="entry name" value="PROTEIN_KINASE_ST"/>
    <property type="match status" value="1"/>
</dbReference>
<dbReference type="SMART" id="SM00473">
    <property type="entry name" value="PAN_AP"/>
    <property type="match status" value="1"/>
</dbReference>
<dbReference type="GO" id="GO:0004674">
    <property type="term" value="F:protein serine/threonine kinase activity"/>
    <property type="evidence" value="ECO:0007669"/>
    <property type="project" value="UniProtKB-KW"/>
</dbReference>
<evidence type="ECO:0000259" key="13">
    <source>
        <dbReference type="PROSITE" id="PS50927"/>
    </source>
</evidence>
<keyword evidence="11" id="KW-0472">Membrane</keyword>
<dbReference type="InterPro" id="IPR001245">
    <property type="entry name" value="Ser-Thr/Tyr_kinase_cat_dom"/>
</dbReference>
<dbReference type="Pfam" id="PF08276">
    <property type="entry name" value="PAN_2"/>
    <property type="match status" value="1"/>
</dbReference>
<feature type="domain" description="Bulb-type lectin" evidence="13">
    <location>
        <begin position="1"/>
        <end position="112"/>
    </location>
</feature>
<dbReference type="CDD" id="cd00028">
    <property type="entry name" value="B_lectin"/>
    <property type="match status" value="1"/>
</dbReference>
<dbReference type="EC" id="2.7.11.1" evidence="2"/>
<keyword evidence="11" id="KW-0812">Transmembrane</keyword>
<dbReference type="PROSITE" id="PS50011">
    <property type="entry name" value="PROTEIN_KINASE_DOM"/>
    <property type="match status" value="1"/>
</dbReference>
<evidence type="ECO:0000313" key="16">
    <source>
        <dbReference type="Proteomes" id="UP000541444"/>
    </source>
</evidence>
<evidence type="ECO:0000256" key="9">
    <source>
        <dbReference type="ARBA" id="ARBA00047899"/>
    </source>
</evidence>
<dbReference type="Proteomes" id="UP000541444">
    <property type="component" value="Unassembled WGS sequence"/>
</dbReference>
<comment type="caution">
    <text evidence="15">The sequence shown here is derived from an EMBL/GenBank/DDBJ whole genome shotgun (WGS) entry which is preliminary data.</text>
</comment>
<dbReference type="Pfam" id="PF01453">
    <property type="entry name" value="B_lectin"/>
    <property type="match status" value="1"/>
</dbReference>
<keyword evidence="3" id="KW-1003">Cell membrane</keyword>
<keyword evidence="7" id="KW-0418">Kinase</keyword>
<dbReference type="Gene3D" id="3.30.200.20">
    <property type="entry name" value="Phosphorylase Kinase, domain 1"/>
    <property type="match status" value="1"/>
</dbReference>
<dbReference type="SMART" id="SM00108">
    <property type="entry name" value="B_lectin"/>
    <property type="match status" value="1"/>
</dbReference>
<keyword evidence="6" id="KW-0547">Nucleotide-binding</keyword>
<name>A0A7J7NNW2_9MAGN</name>
<dbReference type="GO" id="GO:0005524">
    <property type="term" value="F:ATP binding"/>
    <property type="evidence" value="ECO:0007669"/>
    <property type="project" value="UniProtKB-KW"/>
</dbReference>
<reference evidence="15 16" key="1">
    <citation type="journal article" date="2020" name="IScience">
        <title>Genome Sequencing of the Endangered Kingdonia uniflora (Circaeasteraceae, Ranunculales) Reveals Potential Mechanisms of Evolutionary Specialization.</title>
        <authorList>
            <person name="Sun Y."/>
            <person name="Deng T."/>
            <person name="Zhang A."/>
            <person name="Moore M.J."/>
            <person name="Landis J.B."/>
            <person name="Lin N."/>
            <person name="Zhang H."/>
            <person name="Zhang X."/>
            <person name="Huang J."/>
            <person name="Zhang X."/>
            <person name="Sun H."/>
            <person name="Wang H."/>
        </authorList>
    </citation>
    <scope>NUCLEOTIDE SEQUENCE [LARGE SCALE GENOMIC DNA]</scope>
    <source>
        <strain evidence="15">TB1705</strain>
        <tissue evidence="15">Leaf</tissue>
    </source>
</reference>
<protein>
    <recommendedName>
        <fullName evidence="2">non-specific serine/threonine protein kinase</fullName>
        <ecNumber evidence="2">2.7.11.1</ecNumber>
    </recommendedName>
</protein>
<keyword evidence="5" id="KW-0808">Transferase</keyword>
<dbReference type="Pfam" id="PF07714">
    <property type="entry name" value="PK_Tyr_Ser-Thr"/>
    <property type="match status" value="1"/>
</dbReference>
<evidence type="ECO:0000256" key="11">
    <source>
        <dbReference type="SAM" id="Phobius"/>
    </source>
</evidence>
<feature type="transmembrane region" description="Helical" evidence="11">
    <location>
        <begin position="257"/>
        <end position="280"/>
    </location>
</feature>
<organism evidence="15 16">
    <name type="scientific">Kingdonia uniflora</name>
    <dbReference type="NCBI Taxonomy" id="39325"/>
    <lineage>
        <taxon>Eukaryota</taxon>
        <taxon>Viridiplantae</taxon>
        <taxon>Streptophyta</taxon>
        <taxon>Embryophyta</taxon>
        <taxon>Tracheophyta</taxon>
        <taxon>Spermatophyta</taxon>
        <taxon>Magnoliopsida</taxon>
        <taxon>Ranunculales</taxon>
        <taxon>Circaeasteraceae</taxon>
        <taxon>Kingdonia</taxon>
    </lineage>
</organism>
<proteinExistence type="predicted"/>
<evidence type="ECO:0000256" key="6">
    <source>
        <dbReference type="ARBA" id="ARBA00022741"/>
    </source>
</evidence>
<evidence type="ECO:0000256" key="3">
    <source>
        <dbReference type="ARBA" id="ARBA00022475"/>
    </source>
</evidence>
<evidence type="ECO:0000256" key="7">
    <source>
        <dbReference type="ARBA" id="ARBA00022777"/>
    </source>
</evidence>
<dbReference type="PROSITE" id="PS50948">
    <property type="entry name" value="PAN"/>
    <property type="match status" value="1"/>
</dbReference>
<comment type="subcellular location">
    <subcellularLocation>
        <location evidence="1">Cell membrane</location>
        <topology evidence="1">Single-pass type I membrane protein</topology>
    </subcellularLocation>
</comment>
<keyword evidence="16" id="KW-1185">Reference proteome</keyword>
<dbReference type="PANTHER" id="PTHR27002:SF616">
    <property type="entry name" value="RECEPTOR-LIKE SERINE_THREONINE-PROTEIN KINASE"/>
    <property type="match status" value="1"/>
</dbReference>
<evidence type="ECO:0000256" key="10">
    <source>
        <dbReference type="ARBA" id="ARBA00048679"/>
    </source>
</evidence>
<evidence type="ECO:0000259" key="14">
    <source>
        <dbReference type="PROSITE" id="PS50948"/>
    </source>
</evidence>
<dbReference type="SMART" id="SM00220">
    <property type="entry name" value="S_TKc"/>
    <property type="match status" value="1"/>
</dbReference>
<dbReference type="InterPro" id="IPR036426">
    <property type="entry name" value="Bulb-type_lectin_dom_sf"/>
</dbReference>
<dbReference type="InterPro" id="IPR021820">
    <property type="entry name" value="S-locus_recpt_kinase_C"/>
</dbReference>
<evidence type="ECO:0000256" key="4">
    <source>
        <dbReference type="ARBA" id="ARBA00022527"/>
    </source>
</evidence>
<dbReference type="InterPro" id="IPR008271">
    <property type="entry name" value="Ser/Thr_kinase_AS"/>
</dbReference>
<dbReference type="SUPFAM" id="SSF51110">
    <property type="entry name" value="alpha-D-mannose-specific plant lectins"/>
    <property type="match status" value="1"/>
</dbReference>
<dbReference type="Pfam" id="PF11883">
    <property type="entry name" value="DUF3403"/>
    <property type="match status" value="1"/>
</dbReference>
<dbReference type="FunFam" id="1.10.510.10:FF:001023">
    <property type="entry name" value="Os07g0541700 protein"/>
    <property type="match status" value="1"/>
</dbReference>
<evidence type="ECO:0000313" key="15">
    <source>
        <dbReference type="EMBL" id="KAF6168674.1"/>
    </source>
</evidence>
<evidence type="ECO:0000256" key="5">
    <source>
        <dbReference type="ARBA" id="ARBA00022679"/>
    </source>
</evidence>
<keyword evidence="8" id="KW-0067">ATP-binding</keyword>
<feature type="domain" description="Apple" evidence="14">
    <location>
        <begin position="159"/>
        <end position="240"/>
    </location>
</feature>
<evidence type="ECO:0000256" key="2">
    <source>
        <dbReference type="ARBA" id="ARBA00012513"/>
    </source>
</evidence>
<dbReference type="EMBL" id="JACGCM010000686">
    <property type="protein sequence ID" value="KAF6168674.1"/>
    <property type="molecule type" value="Genomic_DNA"/>
</dbReference>
<accession>A0A7J7NNW2</accession>
<feature type="domain" description="Protein kinase" evidence="12">
    <location>
        <begin position="202"/>
        <end position="530"/>
    </location>
</feature>
<dbReference type="PROSITE" id="PS50927">
    <property type="entry name" value="BULB_LECTIN"/>
    <property type="match status" value="1"/>
</dbReference>
<dbReference type="InterPro" id="IPR011009">
    <property type="entry name" value="Kinase-like_dom_sf"/>
</dbReference>
<dbReference type="Gene3D" id="1.10.510.10">
    <property type="entry name" value="Transferase(Phosphotransferase) domain 1"/>
    <property type="match status" value="1"/>
</dbReference>
<dbReference type="InterPro" id="IPR000719">
    <property type="entry name" value="Prot_kinase_dom"/>
</dbReference>
<dbReference type="OrthoDB" id="4062651at2759"/>
<gene>
    <name evidence="15" type="ORF">GIB67_024286</name>
</gene>
<evidence type="ECO:0000256" key="1">
    <source>
        <dbReference type="ARBA" id="ARBA00004251"/>
    </source>
</evidence>
<keyword evidence="4" id="KW-0723">Serine/threonine-protein kinase</keyword>
<dbReference type="InterPro" id="IPR003609">
    <property type="entry name" value="Pan_app"/>
</dbReference>
<comment type="catalytic activity">
    <reaction evidence="10">
        <text>L-seryl-[protein] + ATP = O-phospho-L-seryl-[protein] + ADP + H(+)</text>
        <dbReference type="Rhea" id="RHEA:17989"/>
        <dbReference type="Rhea" id="RHEA-COMP:9863"/>
        <dbReference type="Rhea" id="RHEA-COMP:11604"/>
        <dbReference type="ChEBI" id="CHEBI:15378"/>
        <dbReference type="ChEBI" id="CHEBI:29999"/>
        <dbReference type="ChEBI" id="CHEBI:30616"/>
        <dbReference type="ChEBI" id="CHEBI:83421"/>
        <dbReference type="ChEBI" id="CHEBI:456216"/>
        <dbReference type="EC" id="2.7.11.1"/>
    </reaction>
</comment>
<dbReference type="AlphaFoldDB" id="A0A7J7NNW2"/>
<dbReference type="GO" id="GO:0005886">
    <property type="term" value="C:plasma membrane"/>
    <property type="evidence" value="ECO:0007669"/>
    <property type="project" value="UniProtKB-SubCell"/>
</dbReference>
<evidence type="ECO:0000259" key="12">
    <source>
        <dbReference type="PROSITE" id="PS50011"/>
    </source>
</evidence>
<dbReference type="Gene3D" id="2.90.10.10">
    <property type="entry name" value="Bulb-type lectin domain"/>
    <property type="match status" value="1"/>
</dbReference>